<dbReference type="AlphaFoldDB" id="A0A8J8B335"/>
<name>A0A8J8B335_9FIRM</name>
<comment type="caution">
    <text evidence="1">The sequence shown here is derived from an EMBL/GenBank/DDBJ whole genome shotgun (WGS) entry which is preliminary data.</text>
</comment>
<evidence type="ECO:0000313" key="2">
    <source>
        <dbReference type="Proteomes" id="UP000675664"/>
    </source>
</evidence>
<dbReference type="RefSeq" id="WP_227020096.1">
    <property type="nucleotide sequence ID" value="NZ_JAGSND010000019.1"/>
</dbReference>
<dbReference type="Proteomes" id="UP000675664">
    <property type="component" value="Unassembled WGS sequence"/>
</dbReference>
<dbReference type="EMBL" id="JAGSND010000019">
    <property type="protein sequence ID" value="MBR0599964.1"/>
    <property type="molecule type" value="Genomic_DNA"/>
</dbReference>
<reference evidence="1" key="2">
    <citation type="submission" date="2021-04" db="EMBL/GenBank/DDBJ databases">
        <authorList>
            <person name="Liu J."/>
        </authorList>
    </citation>
    <scope>NUCLEOTIDE SEQUENCE</scope>
    <source>
        <strain evidence="1">BAD-6</strain>
    </source>
</reference>
<gene>
    <name evidence="1" type="ORF">KCX82_18945</name>
</gene>
<keyword evidence="2" id="KW-1185">Reference proteome</keyword>
<reference evidence="1" key="1">
    <citation type="submission" date="2021-04" db="EMBL/GenBank/DDBJ databases">
        <title>Sinoanaerobacter chloroacetimidivorans sp. nov., an obligate anaerobic bacterium isolated from anaerobic sludge.</title>
        <authorList>
            <person name="Bao Y."/>
        </authorList>
    </citation>
    <scope>NUCLEOTIDE SEQUENCE</scope>
    <source>
        <strain evidence="1">BAD-6</strain>
    </source>
</reference>
<evidence type="ECO:0000313" key="1">
    <source>
        <dbReference type="EMBL" id="MBR0599964.1"/>
    </source>
</evidence>
<proteinExistence type="predicted"/>
<protein>
    <submittedName>
        <fullName evidence="1">Uncharacterized protein</fullName>
    </submittedName>
</protein>
<accession>A0A8J8B335</accession>
<sequence>MITIFNRKEVYHGFSMEDFGRIRGILQDNQIKYTYKVLNPNNRGIFDAGHSNGGTLGLNLKYAYEYYLYVHKDDYEKSCYIINHTRY</sequence>
<organism evidence="1 2">
    <name type="scientific">Sinanaerobacter chloroacetimidivorans</name>
    <dbReference type="NCBI Taxonomy" id="2818044"/>
    <lineage>
        <taxon>Bacteria</taxon>
        <taxon>Bacillati</taxon>
        <taxon>Bacillota</taxon>
        <taxon>Clostridia</taxon>
        <taxon>Peptostreptococcales</taxon>
        <taxon>Anaerovoracaceae</taxon>
        <taxon>Sinanaerobacter</taxon>
    </lineage>
</organism>